<dbReference type="PANTHER" id="PTHR43245:SF23">
    <property type="entry name" value="NAD(P)-BINDING DOMAIN-CONTAINING PROTEIN"/>
    <property type="match status" value="1"/>
</dbReference>
<evidence type="ECO:0000313" key="2">
    <source>
        <dbReference type="EMBL" id="KKT78347.1"/>
    </source>
</evidence>
<feature type="domain" description="NAD-dependent epimerase/dehydratase" evidence="1">
    <location>
        <begin position="4"/>
        <end position="227"/>
    </location>
</feature>
<protein>
    <submittedName>
        <fullName evidence="2">Nucleoside-diphosphate-sugar epimerase</fullName>
    </submittedName>
</protein>
<dbReference type="Gene3D" id="3.40.50.720">
    <property type="entry name" value="NAD(P)-binding Rossmann-like Domain"/>
    <property type="match status" value="1"/>
</dbReference>
<dbReference type="PANTHER" id="PTHR43245">
    <property type="entry name" value="BIFUNCTIONAL POLYMYXIN RESISTANCE PROTEIN ARNA"/>
    <property type="match status" value="1"/>
</dbReference>
<dbReference type="Pfam" id="PF01370">
    <property type="entry name" value="Epimerase"/>
    <property type="match status" value="1"/>
</dbReference>
<dbReference type="Proteomes" id="UP000034889">
    <property type="component" value="Unassembled WGS sequence"/>
</dbReference>
<accession>A0A0G1MBR6</accession>
<dbReference type="InterPro" id="IPR001509">
    <property type="entry name" value="Epimerase_deHydtase"/>
</dbReference>
<reference evidence="2 3" key="1">
    <citation type="journal article" date="2015" name="Nature">
        <title>rRNA introns, odd ribosomes, and small enigmatic genomes across a large radiation of phyla.</title>
        <authorList>
            <person name="Brown C.T."/>
            <person name="Hug L.A."/>
            <person name="Thomas B.C."/>
            <person name="Sharon I."/>
            <person name="Castelle C.J."/>
            <person name="Singh A."/>
            <person name="Wilkins M.J."/>
            <person name="Williams K.H."/>
            <person name="Banfield J.F."/>
        </authorList>
    </citation>
    <scope>NUCLEOTIDE SEQUENCE [LARGE SCALE GENOMIC DNA]</scope>
</reference>
<dbReference type="InterPro" id="IPR036291">
    <property type="entry name" value="NAD(P)-bd_dom_sf"/>
</dbReference>
<dbReference type="CDD" id="cd08946">
    <property type="entry name" value="SDR_e"/>
    <property type="match status" value="1"/>
</dbReference>
<dbReference type="AlphaFoldDB" id="A0A0G1MBR6"/>
<organism evidence="2 3">
    <name type="scientific">Candidatus Giovannonibacteria bacterium GW2011_GWC2_44_8</name>
    <dbReference type="NCBI Taxonomy" id="1618657"/>
    <lineage>
        <taxon>Bacteria</taxon>
        <taxon>Candidatus Giovannoniibacteriota</taxon>
    </lineage>
</organism>
<gene>
    <name evidence="2" type="ORF">UW74_C0024G0003</name>
</gene>
<comment type="caution">
    <text evidence="2">The sequence shown here is derived from an EMBL/GenBank/DDBJ whole genome shotgun (WGS) entry which is preliminary data.</text>
</comment>
<sequence>MKVLTIGGAGYIGSRLVPELMKAGHDVVVVDQLWFGNFLPPSVNIIQKDSFSLRADFMRGFDAVIFLSGISNDPMAEYAPHLNFMANASAPAHAAYIAKKAGVRRFVYADSCSVYGFTDGVEVDEKYLPGSTAPYGISKLQGGLGVLQLVDDNFSTICLRQGTLSGYSPRMRFDLFINTMYMKAMMENKIVVNNPVIWRPLLAMTDAVKCYIKALEAPPEVSGTFNVLTLNLQVGNAADHVKRYFLEKHGVDVEQSINNIQDRRNYRVSNRKAREVLGIDFNGSLTGILDELDVNLGKDFNFDQDHFYNIQMFKRIFKE</sequence>
<evidence type="ECO:0000313" key="3">
    <source>
        <dbReference type="Proteomes" id="UP000034889"/>
    </source>
</evidence>
<dbReference type="EMBL" id="LCJM01000024">
    <property type="protein sequence ID" value="KKT78347.1"/>
    <property type="molecule type" value="Genomic_DNA"/>
</dbReference>
<dbReference type="InterPro" id="IPR050177">
    <property type="entry name" value="Lipid_A_modif_metabolic_enz"/>
</dbReference>
<dbReference type="SUPFAM" id="SSF51735">
    <property type="entry name" value="NAD(P)-binding Rossmann-fold domains"/>
    <property type="match status" value="1"/>
</dbReference>
<evidence type="ECO:0000259" key="1">
    <source>
        <dbReference type="Pfam" id="PF01370"/>
    </source>
</evidence>
<proteinExistence type="predicted"/>
<name>A0A0G1MBR6_9BACT</name>